<dbReference type="Pfam" id="PF07875">
    <property type="entry name" value="Coat_F"/>
    <property type="match status" value="1"/>
</dbReference>
<dbReference type="EMBL" id="JAJNBZ010000023">
    <property type="protein sequence ID" value="MCE5172007.1"/>
    <property type="molecule type" value="Genomic_DNA"/>
</dbReference>
<dbReference type="Proteomes" id="UP001199916">
    <property type="component" value="Unassembled WGS sequence"/>
</dbReference>
<keyword evidence="2" id="KW-0167">Capsid protein</keyword>
<evidence type="ECO:0000256" key="1">
    <source>
        <dbReference type="SAM" id="MobiDB-lite"/>
    </source>
</evidence>
<keyword evidence="2" id="KW-0946">Virion</keyword>
<protein>
    <submittedName>
        <fullName evidence="2">Spore coat protein</fullName>
    </submittedName>
</protein>
<feature type="compositionally biased region" description="Low complexity" evidence="1">
    <location>
        <begin position="108"/>
        <end position="123"/>
    </location>
</feature>
<comment type="caution">
    <text evidence="2">The sequence shown here is derived from an EMBL/GenBank/DDBJ whole genome shotgun (WGS) entry which is preliminary data.</text>
</comment>
<dbReference type="RefSeq" id="WP_019421776.1">
    <property type="nucleotide sequence ID" value="NZ_JAJNBZ010000023.1"/>
</dbReference>
<organism evidence="2 3">
    <name type="scientific">Paenibacillus profundus</name>
    <dbReference type="NCBI Taxonomy" id="1173085"/>
    <lineage>
        <taxon>Bacteria</taxon>
        <taxon>Bacillati</taxon>
        <taxon>Bacillota</taxon>
        <taxon>Bacilli</taxon>
        <taxon>Bacillales</taxon>
        <taxon>Paenibacillaceae</taxon>
        <taxon>Paenibacillus</taxon>
    </lineage>
</organism>
<evidence type="ECO:0000313" key="2">
    <source>
        <dbReference type="EMBL" id="MCE5172007.1"/>
    </source>
</evidence>
<keyword evidence="3" id="KW-1185">Reference proteome</keyword>
<dbReference type="InterPro" id="IPR012851">
    <property type="entry name" value="Spore_coat_CotF-like"/>
</dbReference>
<gene>
    <name evidence="2" type="ORF">LQV63_22245</name>
</gene>
<name>A0ABS8YKC2_9BACL</name>
<proteinExistence type="predicted"/>
<reference evidence="2 3" key="1">
    <citation type="submission" date="2021-11" db="EMBL/GenBank/DDBJ databases">
        <title>Draft genome sequence of Paenibacillus profundus YoMME, a new Gram-positive bacteria with exoelectrogenic properties.</title>
        <authorList>
            <person name="Hubenova Y."/>
            <person name="Hubenova E."/>
            <person name="Manasiev Y."/>
            <person name="Peykov S."/>
            <person name="Mitov M."/>
        </authorList>
    </citation>
    <scope>NUCLEOTIDE SEQUENCE [LARGE SCALE GENOMIC DNA]</scope>
    <source>
        <strain evidence="2 3">YoMME</strain>
    </source>
</reference>
<dbReference type="InterPro" id="IPR012347">
    <property type="entry name" value="Ferritin-like"/>
</dbReference>
<sequence>MNYTQNSGFMAEKDLLYTILADLKRTSREYVTGVTEAACPAVRQMFTDLTNSTIKMQGELFNLMEQHNMYSVASPALRQEVNKQLQQHQQMQTKTNQFVQQKLNGQQHNYNNNNYVQGNYQGGDSHNYM</sequence>
<dbReference type="Gene3D" id="1.20.1260.10">
    <property type="match status" value="1"/>
</dbReference>
<evidence type="ECO:0000313" key="3">
    <source>
        <dbReference type="Proteomes" id="UP001199916"/>
    </source>
</evidence>
<accession>A0ABS8YKC2</accession>
<feature type="region of interest" description="Disordered" evidence="1">
    <location>
        <begin position="108"/>
        <end position="129"/>
    </location>
</feature>